<comment type="caution">
    <text evidence="5">The sequence shown here is derived from an EMBL/GenBank/DDBJ whole genome shotgun (WGS) entry which is preliminary data.</text>
</comment>
<dbReference type="Pfam" id="PF00440">
    <property type="entry name" value="TetR_N"/>
    <property type="match status" value="1"/>
</dbReference>
<dbReference type="InterPro" id="IPR036271">
    <property type="entry name" value="Tet_transcr_reg_TetR-rel_C_sf"/>
</dbReference>
<dbReference type="GO" id="GO:0003700">
    <property type="term" value="F:DNA-binding transcription factor activity"/>
    <property type="evidence" value="ECO:0007669"/>
    <property type="project" value="TreeGrafter"/>
</dbReference>
<dbReference type="InterPro" id="IPR041583">
    <property type="entry name" value="TetR_C_31"/>
</dbReference>
<gene>
    <name evidence="5" type="ORF">NCAST_08_02380</name>
</gene>
<dbReference type="Gene3D" id="1.10.357.10">
    <property type="entry name" value="Tetracycline Repressor, domain 2"/>
    <property type="match status" value="1"/>
</dbReference>
<dbReference type="EMBL" id="BAFO02000008">
    <property type="protein sequence ID" value="GAD82364.1"/>
    <property type="molecule type" value="Genomic_DNA"/>
</dbReference>
<keyword evidence="6" id="KW-1185">Reference proteome</keyword>
<name>U5EB13_NOCAS</name>
<dbReference type="InterPro" id="IPR009057">
    <property type="entry name" value="Homeodomain-like_sf"/>
</dbReference>
<evidence type="ECO:0000259" key="4">
    <source>
        <dbReference type="PROSITE" id="PS50977"/>
    </source>
</evidence>
<feature type="region of interest" description="Disordered" evidence="3">
    <location>
        <begin position="1"/>
        <end position="21"/>
    </location>
</feature>
<sequence length="210" mass="22982">MNSPRPLDSAPPAAKPPRVTRRRAETRARLLDAAFRVFAEKGFGLVRIEDVCGAAGYTRGAFYSQFDSLEELFFVLYDQRATLITEQVRDALATLDDPSDLTAFVDRLSATLLLDRDWLLVKTDFLTHAARRPEIAARLVAHRAQLRTAIEHKLTVGGFALPPQLGSIGEAAKAVVAAYDGVTVQLLLDGDQAAARAWLARLVRQLGVTA</sequence>
<proteinExistence type="predicted"/>
<organism evidence="5 6">
    <name type="scientific">Nocardia asteroides NBRC 15531</name>
    <dbReference type="NCBI Taxonomy" id="1110697"/>
    <lineage>
        <taxon>Bacteria</taxon>
        <taxon>Bacillati</taxon>
        <taxon>Actinomycetota</taxon>
        <taxon>Actinomycetes</taxon>
        <taxon>Mycobacteriales</taxon>
        <taxon>Nocardiaceae</taxon>
        <taxon>Nocardia</taxon>
    </lineage>
</organism>
<reference evidence="5 6" key="1">
    <citation type="journal article" date="2014" name="BMC Genomics">
        <title>Genome based analysis of type-I polyketide synthase and nonribosomal peptide synthetase gene clusters in seven strains of five representative Nocardia species.</title>
        <authorList>
            <person name="Komaki H."/>
            <person name="Ichikawa N."/>
            <person name="Hosoyama A."/>
            <person name="Takahashi-Nakaguchi A."/>
            <person name="Matsuzawa T."/>
            <person name="Suzuki K."/>
            <person name="Fujita N."/>
            <person name="Gonoi T."/>
        </authorList>
    </citation>
    <scope>NUCLEOTIDE SEQUENCE [LARGE SCALE GENOMIC DNA]</scope>
    <source>
        <strain evidence="5 6">NBRC 15531</strain>
    </source>
</reference>
<dbReference type="SUPFAM" id="SSF48498">
    <property type="entry name" value="Tetracyclin repressor-like, C-terminal domain"/>
    <property type="match status" value="1"/>
</dbReference>
<dbReference type="eggNOG" id="COG1309">
    <property type="taxonomic scope" value="Bacteria"/>
</dbReference>
<dbReference type="GeneID" id="91516752"/>
<evidence type="ECO:0000256" key="2">
    <source>
        <dbReference type="PROSITE-ProRule" id="PRU00335"/>
    </source>
</evidence>
<dbReference type="AlphaFoldDB" id="U5EB13"/>
<evidence type="ECO:0000256" key="3">
    <source>
        <dbReference type="SAM" id="MobiDB-lite"/>
    </source>
</evidence>
<evidence type="ECO:0000256" key="1">
    <source>
        <dbReference type="ARBA" id="ARBA00023125"/>
    </source>
</evidence>
<dbReference type="SUPFAM" id="SSF46689">
    <property type="entry name" value="Homeodomain-like"/>
    <property type="match status" value="1"/>
</dbReference>
<dbReference type="RefSeq" id="WP_019050400.1">
    <property type="nucleotide sequence ID" value="NZ_BAFO02000008.1"/>
</dbReference>
<dbReference type="OrthoDB" id="7252896at2"/>
<evidence type="ECO:0000313" key="6">
    <source>
        <dbReference type="Proteomes" id="UP000017048"/>
    </source>
</evidence>
<dbReference type="Pfam" id="PF17940">
    <property type="entry name" value="TetR_C_31"/>
    <property type="match status" value="1"/>
</dbReference>
<feature type="domain" description="HTH tetR-type" evidence="4">
    <location>
        <begin position="24"/>
        <end position="84"/>
    </location>
</feature>
<keyword evidence="1 2" id="KW-0238">DNA-binding</keyword>
<dbReference type="PROSITE" id="PS50977">
    <property type="entry name" value="HTH_TETR_2"/>
    <property type="match status" value="1"/>
</dbReference>
<dbReference type="InterPro" id="IPR001647">
    <property type="entry name" value="HTH_TetR"/>
</dbReference>
<dbReference type="STRING" id="1824.SAMN05444423_105137"/>
<dbReference type="PANTHER" id="PTHR30055">
    <property type="entry name" value="HTH-TYPE TRANSCRIPTIONAL REGULATOR RUTR"/>
    <property type="match status" value="1"/>
</dbReference>
<protein>
    <submittedName>
        <fullName evidence="5">TetR family transcriptional regulator</fullName>
    </submittedName>
</protein>
<dbReference type="PRINTS" id="PR00455">
    <property type="entry name" value="HTHTETR"/>
</dbReference>
<feature type="DNA-binding region" description="H-T-H motif" evidence="2">
    <location>
        <begin position="47"/>
        <end position="66"/>
    </location>
</feature>
<dbReference type="GO" id="GO:0000976">
    <property type="term" value="F:transcription cis-regulatory region binding"/>
    <property type="evidence" value="ECO:0007669"/>
    <property type="project" value="TreeGrafter"/>
</dbReference>
<dbReference type="InterPro" id="IPR050109">
    <property type="entry name" value="HTH-type_TetR-like_transc_reg"/>
</dbReference>
<evidence type="ECO:0000313" key="5">
    <source>
        <dbReference type="EMBL" id="GAD82364.1"/>
    </source>
</evidence>
<dbReference type="Proteomes" id="UP000017048">
    <property type="component" value="Unassembled WGS sequence"/>
</dbReference>
<accession>U5EB13</accession>
<dbReference type="PANTHER" id="PTHR30055:SF241">
    <property type="entry name" value="TRANSCRIPTIONAL REGULATORY PROTEIN"/>
    <property type="match status" value="1"/>
</dbReference>